<gene>
    <name evidence="1" type="ORF">B4O97_06980</name>
</gene>
<evidence type="ECO:0000313" key="2">
    <source>
        <dbReference type="Proteomes" id="UP000192343"/>
    </source>
</evidence>
<evidence type="ECO:0000313" key="1">
    <source>
        <dbReference type="EMBL" id="ORC36326.1"/>
    </source>
</evidence>
<dbReference type="OrthoDB" id="5843584at2"/>
<organism evidence="1 2">
    <name type="scientific">Marispirochaeta aestuarii</name>
    <dbReference type="NCBI Taxonomy" id="1963862"/>
    <lineage>
        <taxon>Bacteria</taxon>
        <taxon>Pseudomonadati</taxon>
        <taxon>Spirochaetota</taxon>
        <taxon>Spirochaetia</taxon>
        <taxon>Spirochaetales</taxon>
        <taxon>Spirochaetaceae</taxon>
        <taxon>Marispirochaeta</taxon>
    </lineage>
</organism>
<name>A0A1Y1RZT2_9SPIO</name>
<keyword evidence="2" id="KW-1185">Reference proteome</keyword>
<dbReference type="EMBL" id="MWQY01000006">
    <property type="protein sequence ID" value="ORC36326.1"/>
    <property type="molecule type" value="Genomic_DNA"/>
</dbReference>
<dbReference type="Proteomes" id="UP000192343">
    <property type="component" value="Unassembled WGS sequence"/>
</dbReference>
<protein>
    <submittedName>
        <fullName evidence="1">Uncharacterized protein</fullName>
    </submittedName>
</protein>
<dbReference type="RefSeq" id="WP_083049502.1">
    <property type="nucleotide sequence ID" value="NZ_MWQY01000006.1"/>
</dbReference>
<proteinExistence type="predicted"/>
<sequence length="642" mass="71483">MLTTAELFSLLIPALLEGVETGGDEAARGADDFFEVLSGSAPRETLTEPFLTLVDCIEDEFLQLQESSVSRDIEELVRFLGSGASIKERPGLLWKVFFPEALYLDDDPRAQIDKLRKRRRIKVLRPAEVPITRPEREMLFTSNVLLTVPVPGKDPVPADNSLRKKALDAAKGPQQYWYDHPVPLGTSPESNEVLYGLKGLARAYGVEKERRPGADASHVKVLLSISVTHRDLRPLAGEWLSSVLSGEEKKSLEGLEVFGFTEDDTAEILNILAPCIDGDEERLLLREVFGVDGEYGRHYSFLKAFPALWSVLLDPDIRGTFKIDLDQVFPQQELIAETGKSAFELFTSPLWGAYGRDFQGKECELGMIAGALVNEGDIRRGLFTPDIPWPESTPTGEDLFFFKQRPMAVSTRAEMMTRYGEEGMPDGTDSAIERFHVTGGTNGILLESLRRHRPFTPGFVGRAEDQAYILSTFTAEGPPRLGYLHQPGLIMRHDKEAFASQAVTAGKAGSYVGDLVRTLVFSDYASFLQGGQKMTKAMVDPFTGCFISAAPAISAGLRLALHLVDTSKGSPGARKEVLELAARRLPEILKRKRGPRGELAHRWQRERRAWNLYYDLLDRLEEAPPEGVRDAFSRLVERCRLV</sequence>
<dbReference type="AlphaFoldDB" id="A0A1Y1RZT2"/>
<accession>A0A1Y1RZT2</accession>
<comment type="caution">
    <text evidence="1">The sequence shown here is derived from an EMBL/GenBank/DDBJ whole genome shotgun (WGS) entry which is preliminary data.</text>
</comment>
<reference evidence="1 2" key="1">
    <citation type="submission" date="2017-03" db="EMBL/GenBank/DDBJ databases">
        <title>Draft Genome sequence of Marispirochaeta sp. strain JC444.</title>
        <authorList>
            <person name="Shivani Y."/>
            <person name="Subhash Y."/>
            <person name="Sasikala C."/>
            <person name="Ramana C."/>
        </authorList>
    </citation>
    <scope>NUCLEOTIDE SEQUENCE [LARGE SCALE GENOMIC DNA]</scope>
    <source>
        <strain evidence="1 2">JC444</strain>
    </source>
</reference>